<evidence type="ECO:0000256" key="2">
    <source>
        <dbReference type="ARBA" id="ARBA00022679"/>
    </source>
</evidence>
<dbReference type="PANTHER" id="PTHR44942">
    <property type="entry name" value="METHYLTRANSF_11 DOMAIN-CONTAINING PROTEIN"/>
    <property type="match status" value="1"/>
</dbReference>
<evidence type="ECO:0000313" key="5">
    <source>
        <dbReference type="Proteomes" id="UP001595699"/>
    </source>
</evidence>
<dbReference type="CDD" id="cd02440">
    <property type="entry name" value="AdoMet_MTases"/>
    <property type="match status" value="1"/>
</dbReference>
<protein>
    <submittedName>
        <fullName evidence="4">Class I SAM-dependent methyltransferase</fullName>
    </submittedName>
</protein>
<dbReference type="GO" id="GO:0032259">
    <property type="term" value="P:methylation"/>
    <property type="evidence" value="ECO:0007669"/>
    <property type="project" value="UniProtKB-KW"/>
</dbReference>
<dbReference type="GO" id="GO:0008168">
    <property type="term" value="F:methyltransferase activity"/>
    <property type="evidence" value="ECO:0007669"/>
    <property type="project" value="UniProtKB-KW"/>
</dbReference>
<name>A0ABV7YBF4_9ACTN</name>
<dbReference type="Proteomes" id="UP001595699">
    <property type="component" value="Unassembled WGS sequence"/>
</dbReference>
<keyword evidence="1 4" id="KW-0489">Methyltransferase</keyword>
<comment type="caution">
    <text evidence="4">The sequence shown here is derived from an EMBL/GenBank/DDBJ whole genome shotgun (WGS) entry which is preliminary data.</text>
</comment>
<reference evidence="5" key="1">
    <citation type="journal article" date="2019" name="Int. J. Syst. Evol. Microbiol.">
        <title>The Global Catalogue of Microorganisms (GCM) 10K type strain sequencing project: providing services to taxonomists for standard genome sequencing and annotation.</title>
        <authorList>
            <consortium name="The Broad Institute Genomics Platform"/>
            <consortium name="The Broad Institute Genome Sequencing Center for Infectious Disease"/>
            <person name="Wu L."/>
            <person name="Ma J."/>
        </authorList>
    </citation>
    <scope>NUCLEOTIDE SEQUENCE [LARGE SCALE GENOMIC DNA]</scope>
    <source>
        <strain evidence="5">CGMCC 4.7241</strain>
    </source>
</reference>
<dbReference type="SUPFAM" id="SSF53335">
    <property type="entry name" value="S-adenosyl-L-methionine-dependent methyltransferases"/>
    <property type="match status" value="1"/>
</dbReference>
<dbReference type="InterPro" id="IPR029063">
    <property type="entry name" value="SAM-dependent_MTases_sf"/>
</dbReference>
<evidence type="ECO:0000313" key="4">
    <source>
        <dbReference type="EMBL" id="MFC3761654.1"/>
    </source>
</evidence>
<dbReference type="EMBL" id="JBHRZH010000009">
    <property type="protein sequence ID" value="MFC3761654.1"/>
    <property type="molecule type" value="Genomic_DNA"/>
</dbReference>
<dbReference type="InterPro" id="IPR051052">
    <property type="entry name" value="Diverse_substrate_MTase"/>
</dbReference>
<dbReference type="Gene3D" id="3.40.50.150">
    <property type="entry name" value="Vaccinia Virus protein VP39"/>
    <property type="match status" value="1"/>
</dbReference>
<dbReference type="Pfam" id="PF13649">
    <property type="entry name" value="Methyltransf_25"/>
    <property type="match status" value="1"/>
</dbReference>
<evidence type="ECO:0000259" key="3">
    <source>
        <dbReference type="Pfam" id="PF13649"/>
    </source>
</evidence>
<gene>
    <name evidence="4" type="ORF">ACFOUW_12475</name>
</gene>
<keyword evidence="2" id="KW-0808">Transferase</keyword>
<organism evidence="4 5">
    <name type="scientific">Tenggerimyces flavus</name>
    <dbReference type="NCBI Taxonomy" id="1708749"/>
    <lineage>
        <taxon>Bacteria</taxon>
        <taxon>Bacillati</taxon>
        <taxon>Actinomycetota</taxon>
        <taxon>Actinomycetes</taxon>
        <taxon>Propionibacteriales</taxon>
        <taxon>Nocardioidaceae</taxon>
        <taxon>Tenggerimyces</taxon>
    </lineage>
</organism>
<keyword evidence="5" id="KW-1185">Reference proteome</keyword>
<dbReference type="RefSeq" id="WP_205114242.1">
    <property type="nucleotide sequence ID" value="NZ_JAFBCM010000001.1"/>
</dbReference>
<evidence type="ECO:0000256" key="1">
    <source>
        <dbReference type="ARBA" id="ARBA00022603"/>
    </source>
</evidence>
<dbReference type="PANTHER" id="PTHR44942:SF4">
    <property type="entry name" value="METHYLTRANSFERASE TYPE 11 DOMAIN-CONTAINING PROTEIN"/>
    <property type="match status" value="1"/>
</dbReference>
<dbReference type="InterPro" id="IPR041698">
    <property type="entry name" value="Methyltransf_25"/>
</dbReference>
<accession>A0ABV7YBF4</accession>
<feature type="domain" description="Methyltransferase" evidence="3">
    <location>
        <begin position="48"/>
        <end position="124"/>
    </location>
</feature>
<proteinExistence type="predicted"/>
<sequence length="263" mass="28649">MGARPAHLSTEVAEGFQDEQVVAVYHQRPPYPAEAIELLLELAAGGPVLDLGCGPGDLARRIAPHVERVDAVDFSEAMVVRGKQLPGGDRANLHWQVGPAEEAELHPPYALATAGESLHWMDWDVVLPRLGTTLAIVDRDWGGSPVTVEALLPLWRQYSSVKNFARYDLIEELTKRGLFTLEGERKCAPEPWRPTVEEYLDARHSQRGFSRTHMGDEAAAAFDQAVTAALEKLIASGDLATTGDRLELEAGAKVSWGSPSAAR</sequence>